<accession>A0A521BXA9</accession>
<sequence>MCSDYFGKIEMSFFIYAYPNLLLTLIPPYHEKNYSNDLRSFDSY</sequence>
<gene>
    <name evidence="1" type="ORF">SAMN06265349_1026</name>
</gene>
<organism evidence="1 2">
    <name type="scientific">Flavobacterium resistens</name>
    <dbReference type="NCBI Taxonomy" id="443612"/>
    <lineage>
        <taxon>Bacteria</taxon>
        <taxon>Pseudomonadati</taxon>
        <taxon>Bacteroidota</taxon>
        <taxon>Flavobacteriia</taxon>
        <taxon>Flavobacteriales</taxon>
        <taxon>Flavobacteriaceae</taxon>
        <taxon>Flavobacterium</taxon>
    </lineage>
</organism>
<dbReference type="Proteomes" id="UP000317289">
    <property type="component" value="Unassembled WGS sequence"/>
</dbReference>
<proteinExistence type="predicted"/>
<protein>
    <submittedName>
        <fullName evidence="1">Uncharacterized protein</fullName>
    </submittedName>
</protein>
<evidence type="ECO:0000313" key="1">
    <source>
        <dbReference type="EMBL" id="SMO51827.1"/>
    </source>
</evidence>
<evidence type="ECO:0000313" key="2">
    <source>
        <dbReference type="Proteomes" id="UP000317289"/>
    </source>
</evidence>
<dbReference type="AlphaFoldDB" id="A0A521BXA9"/>
<reference evidence="1 2" key="1">
    <citation type="submission" date="2017-05" db="EMBL/GenBank/DDBJ databases">
        <authorList>
            <person name="Varghese N."/>
            <person name="Submissions S."/>
        </authorList>
    </citation>
    <scope>NUCLEOTIDE SEQUENCE [LARGE SCALE GENOMIC DNA]</scope>
    <source>
        <strain evidence="1 2">DSM 19382</strain>
    </source>
</reference>
<name>A0A521BXA9_9FLAO</name>
<dbReference type="EMBL" id="FXTA01000002">
    <property type="protein sequence ID" value="SMO51827.1"/>
    <property type="molecule type" value="Genomic_DNA"/>
</dbReference>